<dbReference type="PANTHER" id="PTHR39428">
    <property type="entry name" value="F420H(2)-DEPENDENT QUINONE REDUCTASE RV1261C"/>
    <property type="match status" value="1"/>
</dbReference>
<evidence type="ECO:0000313" key="3">
    <source>
        <dbReference type="EMBL" id="MFC5834401.1"/>
    </source>
</evidence>
<dbReference type="Pfam" id="PF04075">
    <property type="entry name" value="F420H2_quin_red"/>
    <property type="match status" value="1"/>
</dbReference>
<comment type="similarity">
    <text evidence="1">Belongs to the F420H(2)-dependent quinone reductase family.</text>
</comment>
<gene>
    <name evidence="3" type="ORF">ACFPZ3_62055</name>
</gene>
<dbReference type="InterPro" id="IPR004378">
    <property type="entry name" value="F420H2_quin_Rdtase"/>
</dbReference>
<organism evidence="3 4">
    <name type="scientific">Nonomuraea insulae</name>
    <dbReference type="NCBI Taxonomy" id="1616787"/>
    <lineage>
        <taxon>Bacteria</taxon>
        <taxon>Bacillati</taxon>
        <taxon>Actinomycetota</taxon>
        <taxon>Actinomycetes</taxon>
        <taxon>Streptosporangiales</taxon>
        <taxon>Streptosporangiaceae</taxon>
        <taxon>Nonomuraea</taxon>
    </lineage>
</organism>
<name>A0ABW1DCF9_9ACTN</name>
<keyword evidence="4" id="KW-1185">Reference proteome</keyword>
<dbReference type="PANTHER" id="PTHR39428:SF1">
    <property type="entry name" value="F420H(2)-DEPENDENT QUINONE REDUCTASE RV1261C"/>
    <property type="match status" value="1"/>
</dbReference>
<dbReference type="InterPro" id="IPR012349">
    <property type="entry name" value="Split_barrel_FMN-bd"/>
</dbReference>
<dbReference type="NCBIfam" id="TIGR00026">
    <property type="entry name" value="hi_GC_TIGR00026"/>
    <property type="match status" value="1"/>
</dbReference>
<dbReference type="Gene3D" id="2.30.110.10">
    <property type="entry name" value="Electron Transport, Fmn-binding Protein, Chain A"/>
    <property type="match status" value="1"/>
</dbReference>
<accession>A0ABW1DCF9</accession>
<evidence type="ECO:0000256" key="2">
    <source>
        <dbReference type="ARBA" id="ARBA00049106"/>
    </source>
</evidence>
<proteinExistence type="inferred from homology"/>
<dbReference type="RefSeq" id="WP_379523814.1">
    <property type="nucleotide sequence ID" value="NZ_JBHSPA010000112.1"/>
</dbReference>
<evidence type="ECO:0000256" key="1">
    <source>
        <dbReference type="ARBA" id="ARBA00008710"/>
    </source>
</evidence>
<sequence>MSFDTPAGTRGSRQPAGRAFRWLNKVMTRRIRRTGGRTPMGFKALILTSVGRKSGQQRTTPVGYFPGEDGSWLIVASAAGAAGNPAWYYNLAAHPDKAQVEVEGRTVAVIAEQLHGTERQQAWEQITTAAPRFAEYQRKTDRELPIIRLVPRSGEEAPQE</sequence>
<reference evidence="4" key="1">
    <citation type="journal article" date="2019" name="Int. J. Syst. Evol. Microbiol.">
        <title>The Global Catalogue of Microorganisms (GCM) 10K type strain sequencing project: providing services to taxonomists for standard genome sequencing and annotation.</title>
        <authorList>
            <consortium name="The Broad Institute Genomics Platform"/>
            <consortium name="The Broad Institute Genome Sequencing Center for Infectious Disease"/>
            <person name="Wu L."/>
            <person name="Ma J."/>
        </authorList>
    </citation>
    <scope>NUCLEOTIDE SEQUENCE [LARGE SCALE GENOMIC DNA]</scope>
    <source>
        <strain evidence="4">CCUG 53903</strain>
    </source>
</reference>
<comment type="caution">
    <text evidence="3">The sequence shown here is derived from an EMBL/GenBank/DDBJ whole genome shotgun (WGS) entry which is preliminary data.</text>
</comment>
<protein>
    <submittedName>
        <fullName evidence="3">Nitroreductase/quinone reductase family protein</fullName>
    </submittedName>
</protein>
<comment type="catalytic activity">
    <reaction evidence="2">
        <text>oxidized coenzyme F420-(gamma-L-Glu)(n) + a quinol + H(+) = reduced coenzyme F420-(gamma-L-Glu)(n) + a quinone</text>
        <dbReference type="Rhea" id="RHEA:39663"/>
        <dbReference type="Rhea" id="RHEA-COMP:12939"/>
        <dbReference type="Rhea" id="RHEA-COMP:14378"/>
        <dbReference type="ChEBI" id="CHEBI:15378"/>
        <dbReference type="ChEBI" id="CHEBI:24646"/>
        <dbReference type="ChEBI" id="CHEBI:132124"/>
        <dbReference type="ChEBI" id="CHEBI:133980"/>
        <dbReference type="ChEBI" id="CHEBI:139511"/>
    </reaction>
</comment>
<dbReference type="EMBL" id="JBHSPA010000112">
    <property type="protein sequence ID" value="MFC5834401.1"/>
    <property type="molecule type" value="Genomic_DNA"/>
</dbReference>
<evidence type="ECO:0000313" key="4">
    <source>
        <dbReference type="Proteomes" id="UP001596058"/>
    </source>
</evidence>
<dbReference type="Proteomes" id="UP001596058">
    <property type="component" value="Unassembled WGS sequence"/>
</dbReference>